<protein>
    <recommendedName>
        <fullName evidence="4">Methyltransferase domain-containing protein</fullName>
    </recommendedName>
</protein>
<dbReference type="Gene3D" id="3.40.50.150">
    <property type="entry name" value="Vaccinia Virus protein VP39"/>
    <property type="match status" value="1"/>
</dbReference>
<comment type="caution">
    <text evidence="2">The sequence shown here is derived from an EMBL/GenBank/DDBJ whole genome shotgun (WGS) entry which is preliminary data.</text>
</comment>
<accession>A0A167L484</accession>
<dbReference type="OrthoDB" id="61390at2759"/>
<dbReference type="AlphaFoldDB" id="A0A167L484"/>
<keyword evidence="3" id="KW-1185">Reference proteome</keyword>
<proteinExistence type="predicted"/>
<dbReference type="SUPFAM" id="SSF53335">
    <property type="entry name" value="S-adenosyl-L-methionine-dependent methyltransferases"/>
    <property type="match status" value="1"/>
</dbReference>
<reference evidence="2 3" key="1">
    <citation type="journal article" date="2016" name="Genome Biol. Evol.">
        <title>Divergent and convergent evolution of fungal pathogenicity.</title>
        <authorList>
            <person name="Shang Y."/>
            <person name="Xiao G."/>
            <person name="Zheng P."/>
            <person name="Cen K."/>
            <person name="Zhan S."/>
            <person name="Wang C."/>
        </authorList>
    </citation>
    <scope>NUCLEOTIDE SEQUENCE [LARGE SCALE GENOMIC DNA]</scope>
    <source>
        <strain evidence="2 3">RCEF 3172</strain>
    </source>
</reference>
<feature type="transmembrane region" description="Helical" evidence="1">
    <location>
        <begin position="20"/>
        <end position="42"/>
    </location>
</feature>
<dbReference type="EMBL" id="AZHA01000001">
    <property type="protein sequence ID" value="OAA52606.1"/>
    <property type="molecule type" value="Genomic_DNA"/>
</dbReference>
<keyword evidence="1" id="KW-1133">Transmembrane helix</keyword>
<evidence type="ECO:0000256" key="1">
    <source>
        <dbReference type="SAM" id="Phobius"/>
    </source>
</evidence>
<evidence type="ECO:0008006" key="4">
    <source>
        <dbReference type="Google" id="ProtNLM"/>
    </source>
</evidence>
<gene>
    <name evidence="2" type="ORF">BBO_00447</name>
</gene>
<dbReference type="InterPro" id="IPR029063">
    <property type="entry name" value="SAM-dependent_MTases_sf"/>
</dbReference>
<organism evidence="2 3">
    <name type="scientific">Beauveria brongniartii RCEF 3172</name>
    <dbReference type="NCBI Taxonomy" id="1081107"/>
    <lineage>
        <taxon>Eukaryota</taxon>
        <taxon>Fungi</taxon>
        <taxon>Dikarya</taxon>
        <taxon>Ascomycota</taxon>
        <taxon>Pezizomycotina</taxon>
        <taxon>Sordariomycetes</taxon>
        <taxon>Hypocreomycetidae</taxon>
        <taxon>Hypocreales</taxon>
        <taxon>Cordycipitaceae</taxon>
        <taxon>Beauveria</taxon>
        <taxon>Beauveria brongniartii</taxon>
    </lineage>
</organism>
<evidence type="ECO:0000313" key="2">
    <source>
        <dbReference type="EMBL" id="OAA52606.1"/>
    </source>
</evidence>
<name>A0A167L484_9HYPO</name>
<evidence type="ECO:0000313" key="3">
    <source>
        <dbReference type="Proteomes" id="UP000076863"/>
    </source>
</evidence>
<sequence length="371" mass="41799">MDRLYEWRERFLGDRVSNDFLFGAAAGCLATIVLALLMRIVAILRRNDIYDLAHWKLNIRVPMQPMWMNMGYWRTRRGDKIQQMDQACAALLREVLYSADLLTGDAVAEKEEPRRRRRRSSSSSIAILDVGFGCGDQTVEIARALDAPAWQTFRYVGLTLNEAQLQVAYRRVEREVASANRHGVRLGPESFRLFGADAARPESWARPVRALVDGIADEAFQGNRWLLALDCMYHFAPSRTPLLLYAARELKADFMAFDLVLNERASFSARMAAKLVGRVAGCPLGAFMTEDQYVEQLVDAGYDRNAVQIRDVTSDVFGGLVAHIERQQRLLKPYGISMGSMGVAKKMFNWIDNTGILRAVIVVARVKSKAA</sequence>
<dbReference type="Proteomes" id="UP000076863">
    <property type="component" value="Unassembled WGS sequence"/>
</dbReference>
<keyword evidence="1" id="KW-0812">Transmembrane</keyword>
<keyword evidence="1" id="KW-0472">Membrane</keyword>